<dbReference type="Proteomes" id="UP000712157">
    <property type="component" value="Unassembled WGS sequence"/>
</dbReference>
<evidence type="ECO:0000256" key="1">
    <source>
        <dbReference type="ARBA" id="ARBA00022839"/>
    </source>
</evidence>
<dbReference type="PANTHER" id="PTHR30231:SF41">
    <property type="entry name" value="DNA POLYMERASE III SUBUNIT EPSILON"/>
    <property type="match status" value="1"/>
</dbReference>
<keyword evidence="1 3" id="KW-0378">Hydrolase</keyword>
<gene>
    <name evidence="3" type="ORF">KTH89_07285</name>
</gene>
<proteinExistence type="predicted"/>
<evidence type="ECO:0000313" key="4">
    <source>
        <dbReference type="Proteomes" id="UP000712157"/>
    </source>
</evidence>
<dbReference type="FunFam" id="3.30.420.10:FF:000045">
    <property type="entry name" value="3'-5' exonuclease DinG"/>
    <property type="match status" value="1"/>
</dbReference>
<name>A0A949NGD6_9FIRM</name>
<dbReference type="Gene3D" id="3.30.420.10">
    <property type="entry name" value="Ribonuclease H-like superfamily/Ribonuclease H"/>
    <property type="match status" value="1"/>
</dbReference>
<dbReference type="SUPFAM" id="SSF53098">
    <property type="entry name" value="Ribonuclease H-like"/>
    <property type="match status" value="1"/>
</dbReference>
<feature type="domain" description="Exonuclease" evidence="2">
    <location>
        <begin position="2"/>
        <end position="167"/>
    </location>
</feature>
<accession>A0A949NGD6</accession>
<dbReference type="GO" id="GO:0008408">
    <property type="term" value="F:3'-5' exonuclease activity"/>
    <property type="evidence" value="ECO:0007669"/>
    <property type="project" value="TreeGrafter"/>
</dbReference>
<dbReference type="AlphaFoldDB" id="A0A949NGD6"/>
<sequence length="236" mass="26900">MDYVALDLETTGLNPSRDRILEIGAVKVIGGKITDTYQTFVNPGVPIPERICELTGIDETMTADAASPADAVRELIGFCKDLDLLGHNIIFDYSFIKRTAVNCDMAFDKQGVDTLKIARKLLPDLESRSLEYLCGYYHITQEKKHRAFEDAKASSCLYGKLLEQFYPEHSEVFRPRPLVYQIKKQGPITNSQKRYLIDLIKYHKIDTSLQIESLTKNEASRMIDKIILEYGKIKTR</sequence>
<evidence type="ECO:0000259" key="2">
    <source>
        <dbReference type="SMART" id="SM00479"/>
    </source>
</evidence>
<dbReference type="EMBL" id="JAHQCW010000009">
    <property type="protein sequence ID" value="MBU9736338.1"/>
    <property type="molecule type" value="Genomic_DNA"/>
</dbReference>
<comment type="caution">
    <text evidence="3">The sequence shown here is derived from an EMBL/GenBank/DDBJ whole genome shotgun (WGS) entry which is preliminary data.</text>
</comment>
<dbReference type="SMART" id="SM00479">
    <property type="entry name" value="EXOIII"/>
    <property type="match status" value="1"/>
</dbReference>
<keyword evidence="1 3" id="KW-0269">Exonuclease</keyword>
<dbReference type="GO" id="GO:0003677">
    <property type="term" value="F:DNA binding"/>
    <property type="evidence" value="ECO:0007669"/>
    <property type="project" value="InterPro"/>
</dbReference>
<dbReference type="InterPro" id="IPR013520">
    <property type="entry name" value="Ribonucl_H"/>
</dbReference>
<dbReference type="Pfam" id="PF00929">
    <property type="entry name" value="RNase_T"/>
    <property type="match status" value="1"/>
</dbReference>
<dbReference type="NCBIfam" id="TIGR00573">
    <property type="entry name" value="dnaq"/>
    <property type="match status" value="1"/>
</dbReference>
<reference evidence="3" key="1">
    <citation type="submission" date="2021-06" db="EMBL/GenBank/DDBJ databases">
        <title>Description of novel taxa of the family Lachnospiraceae.</title>
        <authorList>
            <person name="Chaplin A.V."/>
            <person name="Sokolova S.R."/>
            <person name="Pikina A.P."/>
            <person name="Korzhanova M."/>
            <person name="Belova V."/>
            <person name="Korostin D."/>
            <person name="Efimov B.A."/>
        </authorList>
    </citation>
    <scope>NUCLEOTIDE SEQUENCE</scope>
    <source>
        <strain evidence="3">ASD5720</strain>
    </source>
</reference>
<protein>
    <submittedName>
        <fullName evidence="3">3'-5' exonuclease</fullName>
    </submittedName>
</protein>
<dbReference type="InterPro" id="IPR036397">
    <property type="entry name" value="RNaseH_sf"/>
</dbReference>
<dbReference type="InterPro" id="IPR006054">
    <property type="entry name" value="DnaQ"/>
</dbReference>
<dbReference type="PANTHER" id="PTHR30231">
    <property type="entry name" value="DNA POLYMERASE III SUBUNIT EPSILON"/>
    <property type="match status" value="1"/>
</dbReference>
<dbReference type="CDD" id="cd06127">
    <property type="entry name" value="DEDDh"/>
    <property type="match status" value="1"/>
</dbReference>
<dbReference type="InterPro" id="IPR012337">
    <property type="entry name" value="RNaseH-like_sf"/>
</dbReference>
<dbReference type="GO" id="GO:0003887">
    <property type="term" value="F:DNA-directed DNA polymerase activity"/>
    <property type="evidence" value="ECO:0007669"/>
    <property type="project" value="InterPro"/>
</dbReference>
<dbReference type="GO" id="GO:0005829">
    <property type="term" value="C:cytosol"/>
    <property type="evidence" value="ECO:0007669"/>
    <property type="project" value="TreeGrafter"/>
</dbReference>
<keyword evidence="4" id="KW-1185">Reference proteome</keyword>
<keyword evidence="1 3" id="KW-0540">Nuclease</keyword>
<evidence type="ECO:0000313" key="3">
    <source>
        <dbReference type="EMBL" id="MBU9736338.1"/>
    </source>
</evidence>
<dbReference type="GO" id="GO:0045004">
    <property type="term" value="P:DNA replication proofreading"/>
    <property type="evidence" value="ECO:0007669"/>
    <property type="project" value="TreeGrafter"/>
</dbReference>
<organism evidence="3 4">
    <name type="scientific">Diplocloster agilis</name>
    <dbReference type="NCBI Taxonomy" id="2850323"/>
    <lineage>
        <taxon>Bacteria</taxon>
        <taxon>Bacillati</taxon>
        <taxon>Bacillota</taxon>
        <taxon>Clostridia</taxon>
        <taxon>Lachnospirales</taxon>
        <taxon>Lachnospiraceae</taxon>
        <taxon>Diplocloster</taxon>
    </lineage>
</organism>